<dbReference type="Gene3D" id="1.25.40.10">
    <property type="entry name" value="Tetratricopeptide repeat domain"/>
    <property type="match status" value="1"/>
</dbReference>
<evidence type="ECO:0000256" key="2">
    <source>
        <dbReference type="ARBA" id="ARBA00022475"/>
    </source>
</evidence>
<evidence type="ECO:0000256" key="1">
    <source>
        <dbReference type="ARBA" id="ARBA00004401"/>
    </source>
</evidence>
<comment type="caution">
    <text evidence="11">The sequence shown here is derived from an EMBL/GenBank/DDBJ whole genome shotgun (WGS) entry which is preliminary data.</text>
</comment>
<keyword evidence="12" id="KW-1185">Reference proteome</keyword>
<dbReference type="PIRSF" id="PIRSF006170">
    <property type="entry name" value="YfgM"/>
    <property type="match status" value="1"/>
</dbReference>
<dbReference type="SUPFAM" id="SSF48452">
    <property type="entry name" value="TPR-like"/>
    <property type="match status" value="1"/>
</dbReference>
<evidence type="ECO:0000256" key="5">
    <source>
        <dbReference type="ARBA" id="ARBA00023136"/>
    </source>
</evidence>
<proteinExistence type="inferred from homology"/>
<evidence type="ECO:0000259" key="10">
    <source>
        <dbReference type="Pfam" id="PF09976"/>
    </source>
</evidence>
<dbReference type="Pfam" id="PF09976">
    <property type="entry name" value="TPR_21"/>
    <property type="match status" value="1"/>
</dbReference>
<dbReference type="PANTHER" id="PTHR38035:SF1">
    <property type="entry name" value="ANCILLARY SECYEG TRANSLOCON SUBUNIT"/>
    <property type="match status" value="1"/>
</dbReference>
<evidence type="ECO:0000256" key="9">
    <source>
        <dbReference type="SAM" id="Phobius"/>
    </source>
</evidence>
<keyword evidence="3 9" id="KW-0812">Transmembrane</keyword>
<evidence type="ECO:0000256" key="4">
    <source>
        <dbReference type="ARBA" id="ARBA00022989"/>
    </source>
</evidence>
<reference evidence="11" key="1">
    <citation type="submission" date="2022-12" db="EMBL/GenBank/DDBJ databases">
        <title>Marinomonas 15G1-11 sp. nov, isolated from marine algae.</title>
        <authorList>
            <person name="Butt M."/>
            <person name="Choi D.G."/>
            <person name="Kim J.M."/>
            <person name="Lee J.K."/>
            <person name="Baek J.H."/>
            <person name="Jeon C.O."/>
        </authorList>
    </citation>
    <scope>NUCLEOTIDE SEQUENCE</scope>
    <source>
        <strain evidence="11">15G1-11</strain>
    </source>
</reference>
<dbReference type="RefSeq" id="WP_269127226.1">
    <property type="nucleotide sequence ID" value="NZ_JAPUBN010000020.1"/>
</dbReference>
<sequence>MSELKTEEEQIEAFKEWWKKNGTSLVLAVSIGVAGYFGSQAWFQSQENHISEASALYQNMMEAAADLSAESNQKTVTFIANQLSDDYSDTGYAAFGQLYVARIEAEKGEFDNAISSLKQAQEKTEDVSLNAIANLRIARLLLEKQDYDAALTQVEKVTYEEFTVQKQELKGDILLASGKKEEARVAYEAANNALESGSSHPLLNIKLQDLVKS</sequence>
<evidence type="ECO:0000313" key="12">
    <source>
        <dbReference type="Proteomes" id="UP001149719"/>
    </source>
</evidence>
<keyword evidence="5 9" id="KW-0472">Membrane</keyword>
<accession>A0ABT4JXK8</accession>
<protein>
    <recommendedName>
        <fullName evidence="8">Ancillary SecYEG translocon subunit</fullName>
    </recommendedName>
</protein>
<keyword evidence="4 9" id="KW-1133">Transmembrane helix</keyword>
<dbReference type="InterPro" id="IPR018704">
    <property type="entry name" value="SecYEG/CpoB_TPR"/>
</dbReference>
<evidence type="ECO:0000256" key="8">
    <source>
        <dbReference type="ARBA" id="ARBA00024235"/>
    </source>
</evidence>
<keyword evidence="6" id="KW-0143">Chaperone</keyword>
<evidence type="ECO:0000256" key="6">
    <source>
        <dbReference type="ARBA" id="ARBA00023186"/>
    </source>
</evidence>
<feature type="domain" description="Ancillary SecYEG translocon subunit/Cell division coordinator CpoB TPR" evidence="10">
    <location>
        <begin position="15"/>
        <end position="211"/>
    </location>
</feature>
<evidence type="ECO:0000256" key="7">
    <source>
        <dbReference type="ARBA" id="ARBA00024197"/>
    </source>
</evidence>
<dbReference type="InterPro" id="IPR026039">
    <property type="entry name" value="YfgM"/>
</dbReference>
<feature type="transmembrane region" description="Helical" evidence="9">
    <location>
        <begin position="25"/>
        <end position="43"/>
    </location>
</feature>
<dbReference type="Proteomes" id="UP001149719">
    <property type="component" value="Unassembled WGS sequence"/>
</dbReference>
<evidence type="ECO:0000256" key="3">
    <source>
        <dbReference type="ARBA" id="ARBA00022692"/>
    </source>
</evidence>
<name>A0ABT4JXK8_9GAMM</name>
<keyword evidence="2" id="KW-1003">Cell membrane</keyword>
<comment type="similarity">
    <text evidence="7">Belongs to the YfgM family.</text>
</comment>
<comment type="subcellular location">
    <subcellularLocation>
        <location evidence="1">Cell membrane</location>
        <topology evidence="1">Single-pass type II membrane protein</topology>
    </subcellularLocation>
</comment>
<organism evidence="11 12">
    <name type="scientific">Marinomonas phaeophyticola</name>
    <dbReference type="NCBI Taxonomy" id="3004091"/>
    <lineage>
        <taxon>Bacteria</taxon>
        <taxon>Pseudomonadati</taxon>
        <taxon>Pseudomonadota</taxon>
        <taxon>Gammaproteobacteria</taxon>
        <taxon>Oceanospirillales</taxon>
        <taxon>Oceanospirillaceae</taxon>
        <taxon>Marinomonas</taxon>
    </lineage>
</organism>
<dbReference type="InterPro" id="IPR011990">
    <property type="entry name" value="TPR-like_helical_dom_sf"/>
</dbReference>
<dbReference type="PANTHER" id="PTHR38035">
    <property type="entry name" value="UPF0070 PROTEIN YFGM"/>
    <property type="match status" value="1"/>
</dbReference>
<gene>
    <name evidence="11" type="ORF">O1D97_16300</name>
</gene>
<dbReference type="EMBL" id="JAPUBN010000020">
    <property type="protein sequence ID" value="MCZ2723130.1"/>
    <property type="molecule type" value="Genomic_DNA"/>
</dbReference>
<evidence type="ECO:0000313" key="11">
    <source>
        <dbReference type="EMBL" id="MCZ2723130.1"/>
    </source>
</evidence>